<gene>
    <name evidence="1" type="ORF">QJS10_CPB04g01627</name>
</gene>
<evidence type="ECO:0008006" key="3">
    <source>
        <dbReference type="Google" id="ProtNLM"/>
    </source>
</evidence>
<organism evidence="1 2">
    <name type="scientific">Acorus calamus</name>
    <name type="common">Sweet flag</name>
    <dbReference type="NCBI Taxonomy" id="4465"/>
    <lineage>
        <taxon>Eukaryota</taxon>
        <taxon>Viridiplantae</taxon>
        <taxon>Streptophyta</taxon>
        <taxon>Embryophyta</taxon>
        <taxon>Tracheophyta</taxon>
        <taxon>Spermatophyta</taxon>
        <taxon>Magnoliopsida</taxon>
        <taxon>Liliopsida</taxon>
        <taxon>Acoraceae</taxon>
        <taxon>Acorus</taxon>
    </lineage>
</organism>
<comment type="caution">
    <text evidence="1">The sequence shown here is derived from an EMBL/GenBank/DDBJ whole genome shotgun (WGS) entry which is preliminary data.</text>
</comment>
<protein>
    <recommendedName>
        <fullName evidence="3">PH domain-containing protein</fullName>
    </recommendedName>
</protein>
<evidence type="ECO:0000313" key="1">
    <source>
        <dbReference type="EMBL" id="KAK1319966.1"/>
    </source>
</evidence>
<sequence length="89" mass="10019">MVINNNISSNNILGSLTVKGPTSRITIEDLPYSDSRFMVHFFDDAHIDTVVTASAEEASDWVEAIFFVHRRRLSHFIVGLDVEKLPSDL</sequence>
<evidence type="ECO:0000313" key="2">
    <source>
        <dbReference type="Proteomes" id="UP001180020"/>
    </source>
</evidence>
<dbReference type="EMBL" id="JAUJYO010000004">
    <property type="protein sequence ID" value="KAK1319966.1"/>
    <property type="molecule type" value="Genomic_DNA"/>
</dbReference>
<reference evidence="1" key="2">
    <citation type="submission" date="2023-06" db="EMBL/GenBank/DDBJ databases">
        <authorList>
            <person name="Ma L."/>
            <person name="Liu K.-W."/>
            <person name="Li Z."/>
            <person name="Hsiao Y.-Y."/>
            <person name="Qi Y."/>
            <person name="Fu T."/>
            <person name="Tang G."/>
            <person name="Zhang D."/>
            <person name="Sun W.-H."/>
            <person name="Liu D.-K."/>
            <person name="Li Y."/>
            <person name="Chen G.-Z."/>
            <person name="Liu X.-D."/>
            <person name="Liao X.-Y."/>
            <person name="Jiang Y.-T."/>
            <person name="Yu X."/>
            <person name="Hao Y."/>
            <person name="Huang J."/>
            <person name="Zhao X.-W."/>
            <person name="Ke S."/>
            <person name="Chen Y.-Y."/>
            <person name="Wu W.-L."/>
            <person name="Hsu J.-L."/>
            <person name="Lin Y.-F."/>
            <person name="Huang M.-D."/>
            <person name="Li C.-Y."/>
            <person name="Huang L."/>
            <person name="Wang Z.-W."/>
            <person name="Zhao X."/>
            <person name="Zhong W.-Y."/>
            <person name="Peng D.-H."/>
            <person name="Ahmad S."/>
            <person name="Lan S."/>
            <person name="Zhang J.-S."/>
            <person name="Tsai W.-C."/>
            <person name="Van De Peer Y."/>
            <person name="Liu Z.-J."/>
        </authorList>
    </citation>
    <scope>NUCLEOTIDE SEQUENCE</scope>
    <source>
        <strain evidence="1">CP</strain>
        <tissue evidence="1">Leaves</tissue>
    </source>
</reference>
<dbReference type="AlphaFoldDB" id="A0AAV9F305"/>
<reference evidence="1" key="1">
    <citation type="journal article" date="2023" name="Nat. Commun.">
        <title>Diploid and tetraploid genomes of Acorus and the evolution of monocots.</title>
        <authorList>
            <person name="Ma L."/>
            <person name="Liu K.W."/>
            <person name="Li Z."/>
            <person name="Hsiao Y.Y."/>
            <person name="Qi Y."/>
            <person name="Fu T."/>
            <person name="Tang G.D."/>
            <person name="Zhang D."/>
            <person name="Sun W.H."/>
            <person name="Liu D.K."/>
            <person name="Li Y."/>
            <person name="Chen G.Z."/>
            <person name="Liu X.D."/>
            <person name="Liao X.Y."/>
            <person name="Jiang Y.T."/>
            <person name="Yu X."/>
            <person name="Hao Y."/>
            <person name="Huang J."/>
            <person name="Zhao X.W."/>
            <person name="Ke S."/>
            <person name="Chen Y.Y."/>
            <person name="Wu W.L."/>
            <person name="Hsu J.L."/>
            <person name="Lin Y.F."/>
            <person name="Huang M.D."/>
            <person name="Li C.Y."/>
            <person name="Huang L."/>
            <person name="Wang Z.W."/>
            <person name="Zhao X."/>
            <person name="Zhong W.Y."/>
            <person name="Peng D.H."/>
            <person name="Ahmad S."/>
            <person name="Lan S."/>
            <person name="Zhang J.S."/>
            <person name="Tsai W.C."/>
            <person name="Van de Peer Y."/>
            <person name="Liu Z.J."/>
        </authorList>
    </citation>
    <scope>NUCLEOTIDE SEQUENCE</scope>
    <source>
        <strain evidence="1">CP</strain>
    </source>
</reference>
<dbReference type="Proteomes" id="UP001180020">
    <property type="component" value="Unassembled WGS sequence"/>
</dbReference>
<keyword evidence="2" id="KW-1185">Reference proteome</keyword>
<proteinExistence type="predicted"/>
<accession>A0AAV9F305</accession>
<name>A0AAV9F305_ACOCL</name>